<proteinExistence type="predicted"/>
<dbReference type="EMBL" id="JAHXZJ010000001">
    <property type="protein sequence ID" value="KAH0566878.1"/>
    <property type="molecule type" value="Genomic_DNA"/>
</dbReference>
<evidence type="ECO:0000313" key="2">
    <source>
        <dbReference type="EMBL" id="KAH0566878.1"/>
    </source>
</evidence>
<feature type="region of interest" description="Disordered" evidence="1">
    <location>
        <begin position="71"/>
        <end position="104"/>
    </location>
</feature>
<feature type="compositionally biased region" description="Basic and acidic residues" evidence="1">
    <location>
        <begin position="8"/>
        <end position="17"/>
    </location>
</feature>
<organism evidence="2 3">
    <name type="scientific">Cotesia glomerata</name>
    <name type="common">Lepidopteran parasitic wasp</name>
    <name type="synonym">Apanteles glomeratus</name>
    <dbReference type="NCBI Taxonomy" id="32391"/>
    <lineage>
        <taxon>Eukaryota</taxon>
        <taxon>Metazoa</taxon>
        <taxon>Ecdysozoa</taxon>
        <taxon>Arthropoda</taxon>
        <taxon>Hexapoda</taxon>
        <taxon>Insecta</taxon>
        <taxon>Pterygota</taxon>
        <taxon>Neoptera</taxon>
        <taxon>Endopterygota</taxon>
        <taxon>Hymenoptera</taxon>
        <taxon>Apocrita</taxon>
        <taxon>Ichneumonoidea</taxon>
        <taxon>Braconidae</taxon>
        <taxon>Microgastrinae</taxon>
        <taxon>Cotesia</taxon>
    </lineage>
</organism>
<reference evidence="2 3" key="1">
    <citation type="journal article" date="2021" name="J. Hered.">
        <title>A chromosome-level genome assembly of the parasitoid wasp, Cotesia glomerata (Hymenoptera: Braconidae).</title>
        <authorList>
            <person name="Pinto B.J."/>
            <person name="Weis J.J."/>
            <person name="Gamble T."/>
            <person name="Ode P.J."/>
            <person name="Paul R."/>
            <person name="Zaspel J.M."/>
        </authorList>
    </citation>
    <scope>NUCLEOTIDE SEQUENCE [LARGE SCALE GENOMIC DNA]</scope>
    <source>
        <strain evidence="2">CgM1</strain>
    </source>
</reference>
<feature type="compositionally biased region" description="Basic and acidic residues" evidence="1">
    <location>
        <begin position="74"/>
        <end position="87"/>
    </location>
</feature>
<protein>
    <submittedName>
        <fullName evidence="2">Uncharacterized protein</fullName>
    </submittedName>
</protein>
<name>A0AAV7J5L9_COTGL</name>
<gene>
    <name evidence="2" type="ORF">KQX54_005062</name>
</gene>
<sequence length="169" mass="19033">MLHTTPDTSRDSSRPRESSTLSERANAEDKDRARGGQTHGIPLYYTHIRKVKYNRRGEQVKRKFPALWCPAARSRPEQGRKARENKPKRMNKARRKKEGKGKGKGVEIVAVPYSGGCDVDSESEKHNYVRYSVHRTGVVGGIAGTDGKKGKTYTAGMVCYAIEKLNRER</sequence>
<feature type="region of interest" description="Disordered" evidence="1">
    <location>
        <begin position="1"/>
        <end position="43"/>
    </location>
</feature>
<dbReference type="Proteomes" id="UP000826195">
    <property type="component" value="Unassembled WGS sequence"/>
</dbReference>
<evidence type="ECO:0000256" key="1">
    <source>
        <dbReference type="SAM" id="MobiDB-lite"/>
    </source>
</evidence>
<feature type="compositionally biased region" description="Basic residues" evidence="1">
    <location>
        <begin position="88"/>
        <end position="99"/>
    </location>
</feature>
<dbReference type="AlphaFoldDB" id="A0AAV7J5L9"/>
<comment type="caution">
    <text evidence="2">The sequence shown here is derived from an EMBL/GenBank/DDBJ whole genome shotgun (WGS) entry which is preliminary data.</text>
</comment>
<accession>A0AAV7J5L9</accession>
<keyword evidence="3" id="KW-1185">Reference proteome</keyword>
<feature type="compositionally biased region" description="Basic and acidic residues" evidence="1">
    <location>
        <begin position="25"/>
        <end position="34"/>
    </location>
</feature>
<evidence type="ECO:0000313" key="3">
    <source>
        <dbReference type="Proteomes" id="UP000826195"/>
    </source>
</evidence>